<reference evidence="1 2" key="2">
    <citation type="journal article" date="2017" name="Front. Plant Sci.">
        <title>Gene Classification and Mining of Molecular Markers Useful in Red Clover (Trifolium pratense) Breeding.</title>
        <authorList>
            <person name="Istvanek J."/>
            <person name="Dluhosova J."/>
            <person name="Dluhos P."/>
            <person name="Patkova L."/>
            <person name="Nedelnik J."/>
            <person name="Repkova J."/>
        </authorList>
    </citation>
    <scope>NUCLEOTIDE SEQUENCE [LARGE SCALE GENOMIC DNA]</scope>
    <source>
        <strain evidence="2">cv. Tatra</strain>
        <tissue evidence="1">Young leaves</tissue>
    </source>
</reference>
<evidence type="ECO:0000313" key="2">
    <source>
        <dbReference type="Proteomes" id="UP000236291"/>
    </source>
</evidence>
<protein>
    <submittedName>
        <fullName evidence="1">Uncharacterized protein</fullName>
    </submittedName>
</protein>
<gene>
    <name evidence="1" type="ORF">L195_g062277</name>
</gene>
<evidence type="ECO:0000313" key="1">
    <source>
        <dbReference type="EMBL" id="PNX64767.1"/>
    </source>
</evidence>
<dbReference type="Proteomes" id="UP000236291">
    <property type="component" value="Unassembled WGS sequence"/>
</dbReference>
<feature type="non-terminal residue" evidence="1">
    <location>
        <position position="44"/>
    </location>
</feature>
<organism evidence="1 2">
    <name type="scientific">Trifolium pratense</name>
    <name type="common">Red clover</name>
    <dbReference type="NCBI Taxonomy" id="57577"/>
    <lineage>
        <taxon>Eukaryota</taxon>
        <taxon>Viridiplantae</taxon>
        <taxon>Streptophyta</taxon>
        <taxon>Embryophyta</taxon>
        <taxon>Tracheophyta</taxon>
        <taxon>Spermatophyta</taxon>
        <taxon>Magnoliopsida</taxon>
        <taxon>eudicotyledons</taxon>
        <taxon>Gunneridae</taxon>
        <taxon>Pentapetalae</taxon>
        <taxon>rosids</taxon>
        <taxon>fabids</taxon>
        <taxon>Fabales</taxon>
        <taxon>Fabaceae</taxon>
        <taxon>Papilionoideae</taxon>
        <taxon>50 kb inversion clade</taxon>
        <taxon>NPAAA clade</taxon>
        <taxon>Hologalegina</taxon>
        <taxon>IRL clade</taxon>
        <taxon>Trifolieae</taxon>
        <taxon>Trifolium</taxon>
    </lineage>
</organism>
<accession>A0A2K3KEP7</accession>
<reference evidence="1 2" key="1">
    <citation type="journal article" date="2014" name="Am. J. Bot.">
        <title>Genome assembly and annotation for red clover (Trifolium pratense; Fabaceae).</title>
        <authorList>
            <person name="Istvanek J."/>
            <person name="Jaros M."/>
            <person name="Krenek A."/>
            <person name="Repkova J."/>
        </authorList>
    </citation>
    <scope>NUCLEOTIDE SEQUENCE [LARGE SCALE GENOMIC DNA]</scope>
    <source>
        <strain evidence="2">cv. Tatra</strain>
        <tissue evidence="1">Young leaves</tissue>
    </source>
</reference>
<dbReference type="EMBL" id="ASHM01170132">
    <property type="protein sequence ID" value="PNX64767.1"/>
    <property type="molecule type" value="Genomic_DNA"/>
</dbReference>
<name>A0A2K3KEP7_TRIPR</name>
<proteinExistence type="predicted"/>
<comment type="caution">
    <text evidence="1">The sequence shown here is derived from an EMBL/GenBank/DDBJ whole genome shotgun (WGS) entry which is preliminary data.</text>
</comment>
<dbReference type="AlphaFoldDB" id="A0A2K3KEP7"/>
<sequence length="44" mass="4578">MPSIHADQTAKGQVNGAILNGAMHVSMATYEMALPFSPAATTVF</sequence>